<protein>
    <submittedName>
        <fullName evidence="3">Bifunctional hydroxymethylpyrimidine kinase/phosphomethylpyrimidine kinase</fullName>
    </submittedName>
</protein>
<gene>
    <name evidence="3" type="ORF">H8J70_08095</name>
</gene>
<reference evidence="3 4" key="1">
    <citation type="submission" date="2020-08" db="EMBL/GenBank/DDBJ databases">
        <authorList>
            <person name="Liu C."/>
            <person name="Sun Q."/>
        </authorList>
    </citation>
    <scope>NUCLEOTIDE SEQUENCE [LARGE SCALE GENOMIC DNA]</scope>
    <source>
        <strain evidence="3 4">NSJ-59</strain>
    </source>
</reference>
<name>A0ABR6VIU2_9FIRM</name>
<dbReference type="InterPro" id="IPR029056">
    <property type="entry name" value="Ribokinase-like"/>
</dbReference>
<proteinExistence type="predicted"/>
<dbReference type="RefSeq" id="WP_186503442.1">
    <property type="nucleotide sequence ID" value="NZ_JACOGK010000021.1"/>
</dbReference>
<dbReference type="InterPro" id="IPR013749">
    <property type="entry name" value="PM/HMP-P_kinase-1"/>
</dbReference>
<dbReference type="GO" id="GO:0016301">
    <property type="term" value="F:kinase activity"/>
    <property type="evidence" value="ECO:0007669"/>
    <property type="project" value="UniProtKB-KW"/>
</dbReference>
<evidence type="ECO:0000256" key="1">
    <source>
        <dbReference type="ARBA" id="ARBA00022977"/>
    </source>
</evidence>
<feature type="domain" description="Pyridoxamine kinase/Phosphomethylpyrimidine kinase" evidence="2">
    <location>
        <begin position="76"/>
        <end position="255"/>
    </location>
</feature>
<evidence type="ECO:0000313" key="4">
    <source>
        <dbReference type="Proteomes" id="UP000606870"/>
    </source>
</evidence>
<dbReference type="EMBL" id="JACOGK010000021">
    <property type="protein sequence ID" value="MBC3537211.1"/>
    <property type="molecule type" value="Genomic_DNA"/>
</dbReference>
<sequence length="279" mass="30482">MFTKRVLALHDLYSYGRCALSAVVPIISTLGFQVCSMPLSLHSHSPAFREYESADTSGVMKSFIAKLKESGCSFPVIYIGKLSDDAHFLVALEAIEALSQADTKVIVDPILAPSPYEKASACTAKRLRLMKKLISKATIITPTLAEACVLTGIKADLRKGSVLNEVLVVSQLLKRMGPKDVVITDIPKTQKKSRHFCLQEETAAYYEREVQKIDTAIPGVSDVFSSVIAGATLKGVSIHRATDLATNFIDYAVDYTRSTSGDLREGLLLEPCLRQLLKI</sequence>
<dbReference type="Gene3D" id="3.40.1190.20">
    <property type="match status" value="1"/>
</dbReference>
<dbReference type="Proteomes" id="UP000606870">
    <property type="component" value="Unassembled WGS sequence"/>
</dbReference>
<keyword evidence="1" id="KW-0784">Thiamine biosynthesis</keyword>
<evidence type="ECO:0000259" key="2">
    <source>
        <dbReference type="Pfam" id="PF08543"/>
    </source>
</evidence>
<keyword evidence="3" id="KW-0808">Transferase</keyword>
<accession>A0ABR6VIU2</accession>
<keyword evidence="3" id="KW-0418">Kinase</keyword>
<dbReference type="PANTHER" id="PTHR20858">
    <property type="entry name" value="PHOSPHOMETHYLPYRIMIDINE KINASE"/>
    <property type="match status" value="1"/>
</dbReference>
<comment type="caution">
    <text evidence="3">The sequence shown here is derived from an EMBL/GenBank/DDBJ whole genome shotgun (WGS) entry which is preliminary data.</text>
</comment>
<dbReference type="SUPFAM" id="SSF53613">
    <property type="entry name" value="Ribokinase-like"/>
    <property type="match status" value="1"/>
</dbReference>
<evidence type="ECO:0000313" key="3">
    <source>
        <dbReference type="EMBL" id="MBC3537211.1"/>
    </source>
</evidence>
<dbReference type="Pfam" id="PF08543">
    <property type="entry name" value="Phos_pyr_kin"/>
    <property type="match status" value="1"/>
</dbReference>
<organism evidence="3 4">
    <name type="scientific">Megasphaera hominis</name>
    <dbReference type="NCBI Taxonomy" id="159836"/>
    <lineage>
        <taxon>Bacteria</taxon>
        <taxon>Bacillati</taxon>
        <taxon>Bacillota</taxon>
        <taxon>Negativicutes</taxon>
        <taxon>Veillonellales</taxon>
        <taxon>Veillonellaceae</taxon>
        <taxon>Megasphaera</taxon>
    </lineage>
</organism>
<keyword evidence="4" id="KW-1185">Reference proteome</keyword>
<dbReference type="PANTHER" id="PTHR20858:SF17">
    <property type="entry name" value="HYDROXYMETHYLPYRIMIDINE_PHOSPHOMETHYLPYRIMIDINE KINASE THI20-RELATED"/>
    <property type="match status" value="1"/>
</dbReference>